<accession>A0A498INS6</accession>
<proteinExistence type="predicted"/>
<dbReference type="AlphaFoldDB" id="A0A498INS6"/>
<keyword evidence="2" id="KW-1185">Reference proteome</keyword>
<sequence length="105" mass="11931">MDMRTMTQKLKNLIQWKSCHIPARAPTTSWARLRRSMILSTLGPHHALMVLFLGTYTRTSQWVTHSENALRANSLNFEVPIEPDASELPKGPVLGRDGNIHIRLT</sequence>
<evidence type="ECO:0000313" key="1">
    <source>
        <dbReference type="EMBL" id="RXH84809.1"/>
    </source>
</evidence>
<reference evidence="1 2" key="1">
    <citation type="submission" date="2018-10" db="EMBL/GenBank/DDBJ databases">
        <title>A high-quality apple genome assembly.</title>
        <authorList>
            <person name="Hu J."/>
        </authorList>
    </citation>
    <scope>NUCLEOTIDE SEQUENCE [LARGE SCALE GENOMIC DNA]</scope>
    <source>
        <strain evidence="2">cv. HFTH1</strain>
        <tissue evidence="1">Young leaf</tissue>
    </source>
</reference>
<name>A0A498INS6_MALDO</name>
<organism evidence="1 2">
    <name type="scientific">Malus domestica</name>
    <name type="common">Apple</name>
    <name type="synonym">Pyrus malus</name>
    <dbReference type="NCBI Taxonomy" id="3750"/>
    <lineage>
        <taxon>Eukaryota</taxon>
        <taxon>Viridiplantae</taxon>
        <taxon>Streptophyta</taxon>
        <taxon>Embryophyta</taxon>
        <taxon>Tracheophyta</taxon>
        <taxon>Spermatophyta</taxon>
        <taxon>Magnoliopsida</taxon>
        <taxon>eudicotyledons</taxon>
        <taxon>Gunneridae</taxon>
        <taxon>Pentapetalae</taxon>
        <taxon>rosids</taxon>
        <taxon>fabids</taxon>
        <taxon>Rosales</taxon>
        <taxon>Rosaceae</taxon>
        <taxon>Amygdaloideae</taxon>
        <taxon>Maleae</taxon>
        <taxon>Malus</taxon>
    </lineage>
</organism>
<gene>
    <name evidence="1" type="ORF">DVH24_040157</name>
</gene>
<dbReference type="EMBL" id="RDQH01000337">
    <property type="protein sequence ID" value="RXH84809.1"/>
    <property type="molecule type" value="Genomic_DNA"/>
</dbReference>
<dbReference type="Proteomes" id="UP000290289">
    <property type="component" value="Chromosome 11"/>
</dbReference>
<comment type="caution">
    <text evidence="1">The sequence shown here is derived from an EMBL/GenBank/DDBJ whole genome shotgun (WGS) entry which is preliminary data.</text>
</comment>
<evidence type="ECO:0000313" key="2">
    <source>
        <dbReference type="Proteomes" id="UP000290289"/>
    </source>
</evidence>
<protein>
    <submittedName>
        <fullName evidence="1">Uncharacterized protein</fullName>
    </submittedName>
</protein>